<feature type="domain" description="DUF7869" evidence="2">
    <location>
        <begin position="599"/>
        <end position="683"/>
    </location>
</feature>
<organism evidence="3 4">
    <name type="scientific">Frankliniella fusca</name>
    <dbReference type="NCBI Taxonomy" id="407009"/>
    <lineage>
        <taxon>Eukaryota</taxon>
        <taxon>Metazoa</taxon>
        <taxon>Ecdysozoa</taxon>
        <taxon>Arthropoda</taxon>
        <taxon>Hexapoda</taxon>
        <taxon>Insecta</taxon>
        <taxon>Pterygota</taxon>
        <taxon>Neoptera</taxon>
        <taxon>Paraneoptera</taxon>
        <taxon>Thysanoptera</taxon>
        <taxon>Terebrantia</taxon>
        <taxon>Thripoidea</taxon>
        <taxon>Thripidae</taxon>
        <taxon>Frankliniella</taxon>
    </lineage>
</organism>
<feature type="region of interest" description="Disordered" evidence="1">
    <location>
        <begin position="205"/>
        <end position="242"/>
    </location>
</feature>
<dbReference type="Proteomes" id="UP001219518">
    <property type="component" value="Unassembled WGS sequence"/>
</dbReference>
<accession>A0AAE1LAI8</accession>
<dbReference type="GO" id="GO:0000428">
    <property type="term" value="C:DNA-directed RNA polymerase complex"/>
    <property type="evidence" value="ECO:0007669"/>
    <property type="project" value="UniProtKB-KW"/>
</dbReference>
<evidence type="ECO:0000256" key="1">
    <source>
        <dbReference type="SAM" id="MobiDB-lite"/>
    </source>
</evidence>
<dbReference type="EMBL" id="JAHWGI010000294">
    <property type="protein sequence ID" value="KAK3912513.1"/>
    <property type="molecule type" value="Genomic_DNA"/>
</dbReference>
<proteinExistence type="predicted"/>
<evidence type="ECO:0000259" key="2">
    <source>
        <dbReference type="Pfam" id="PF25273"/>
    </source>
</evidence>
<gene>
    <name evidence="3" type="ORF">KUF71_022084</name>
</gene>
<dbReference type="AlphaFoldDB" id="A0AAE1LAI8"/>
<reference evidence="3" key="2">
    <citation type="journal article" date="2023" name="BMC Genomics">
        <title>Pest status, molecular evolution, and epigenetic factors derived from the genome assembly of Frankliniella fusca, a thysanopteran phytovirus vector.</title>
        <authorList>
            <person name="Catto M.A."/>
            <person name="Labadie P.E."/>
            <person name="Jacobson A.L."/>
            <person name="Kennedy G.G."/>
            <person name="Srinivasan R."/>
            <person name="Hunt B.G."/>
        </authorList>
    </citation>
    <scope>NUCLEOTIDE SEQUENCE</scope>
    <source>
        <strain evidence="3">PL_HMW_Pooled</strain>
    </source>
</reference>
<protein>
    <submittedName>
        <fullName evidence="3">DNA-directed RNA polymerase subunit beta</fullName>
    </submittedName>
</protein>
<evidence type="ECO:0000313" key="4">
    <source>
        <dbReference type="Proteomes" id="UP001219518"/>
    </source>
</evidence>
<keyword evidence="3" id="KW-0804">Transcription</keyword>
<dbReference type="PANTHER" id="PTHR10773">
    <property type="entry name" value="DNA-DIRECTED RNA POLYMERASES I, II, AND III SUBUNIT RPABC2"/>
    <property type="match status" value="1"/>
</dbReference>
<dbReference type="InterPro" id="IPR057191">
    <property type="entry name" value="DUF7869"/>
</dbReference>
<dbReference type="Pfam" id="PF25273">
    <property type="entry name" value="DUF7869"/>
    <property type="match status" value="1"/>
</dbReference>
<name>A0AAE1LAI8_9NEOP</name>
<feature type="compositionally biased region" description="Acidic residues" evidence="1">
    <location>
        <begin position="833"/>
        <end position="851"/>
    </location>
</feature>
<evidence type="ECO:0000313" key="3">
    <source>
        <dbReference type="EMBL" id="KAK3912513.1"/>
    </source>
</evidence>
<keyword evidence="4" id="KW-1185">Reference proteome</keyword>
<dbReference type="PANTHER" id="PTHR10773:SF19">
    <property type="match status" value="1"/>
</dbReference>
<feature type="region of interest" description="Disordered" evidence="1">
    <location>
        <begin position="831"/>
        <end position="860"/>
    </location>
</feature>
<sequence>MLQNSSFFQMTVNEAQRASKWNSDQHLPEPIASEIDRNSSRCNILSSSESDRVTVTAPFQPQVTFFNDRTPEEGLSEAIYSGQKTVRKNLFPGYVDYGDTELLSITPLQPVPFNDISVTEHQSLVPLQDMQPVENANVTLEALFPVIEIQHSQCLQDDIGVVNEEEAVRTLQATEVVASSVDDFQTQFQNENVNNDNLESIFETHTQHAEVSSTKTKTKRSRRSEPSAATPPKKRQRRPQSTKAVLAKLAYNSGAAHISLRGKERKAREMKNGCTESCRRKCQGKITEADRQKLFRVYYGSKNKHAQWHMLSKLVHKVPVARRTVQTNSPSRKFSYTYQLTDKDGKAVMVCQKMFLDTFDISIRVVHSAMNKNSPDKRGTHDTRKRTPPIIIRSVKDHIKSFPVIESHYCRENTRRRYLQHNLSISKMHRLYVMKHGEGENTASLRQYRDIFNCSFNIGFYKPKKDQCALCHRWSSLSAEQQMVNQDLKKQYDKHQQAKTTVRRIRQEVKEFSKSEQNSDGKVKVVCFDLQKVFFCPKSDVGEFFYKRKLSCYNFTVYDCTNKEATCFVWDQTIGGRGAIEVSSCVYEFIKQEVQKGVKEFFIFSDSCWAQNKNKILFTMYSVASQKFNIKITHRYLEKGHTQMECDSVHALIERKTRNQDIYTPMQWYGHILSAKVKKPSYTVFRVQQEHLLSFKELASGSFKWDKVPISKVCEIVLDCEAPGKVCYKRNFDDPDTVFDVFLKKPGRPYNWLTFSPPRAYDRLLQLKPKLVEDIKYFLKHNLIPENSRAYYEHITSYGHGVTIAEAGCEDDNDLPEEITENDDELHAKLDQYEDADDPPEVDVADQDSDVESICSDNLD</sequence>
<keyword evidence="3" id="KW-0240">DNA-directed RNA polymerase</keyword>
<comment type="caution">
    <text evidence="3">The sequence shown here is derived from an EMBL/GenBank/DDBJ whole genome shotgun (WGS) entry which is preliminary data.</text>
</comment>
<reference evidence="3" key="1">
    <citation type="submission" date="2021-07" db="EMBL/GenBank/DDBJ databases">
        <authorList>
            <person name="Catto M.A."/>
            <person name="Jacobson A."/>
            <person name="Kennedy G."/>
            <person name="Labadie P."/>
            <person name="Hunt B.G."/>
            <person name="Srinivasan R."/>
        </authorList>
    </citation>
    <scope>NUCLEOTIDE SEQUENCE</scope>
    <source>
        <strain evidence="3">PL_HMW_Pooled</strain>
        <tissue evidence="3">Head</tissue>
    </source>
</reference>